<dbReference type="Proteomes" id="UP000499080">
    <property type="component" value="Unassembled WGS sequence"/>
</dbReference>
<comment type="caution">
    <text evidence="2">The sequence shown here is derived from an EMBL/GenBank/DDBJ whole genome shotgun (WGS) entry which is preliminary data.</text>
</comment>
<feature type="compositionally biased region" description="Basic and acidic residues" evidence="1">
    <location>
        <begin position="63"/>
        <end position="73"/>
    </location>
</feature>
<dbReference type="EMBL" id="BGPR01005292">
    <property type="protein sequence ID" value="GBN08778.1"/>
    <property type="molecule type" value="Genomic_DNA"/>
</dbReference>
<dbReference type="AlphaFoldDB" id="A0A4Y2L2E6"/>
<feature type="region of interest" description="Disordered" evidence="1">
    <location>
        <begin position="63"/>
        <end position="92"/>
    </location>
</feature>
<proteinExistence type="predicted"/>
<accession>A0A4Y2L2E6</accession>
<name>A0A4Y2L2E6_ARAVE</name>
<protein>
    <submittedName>
        <fullName evidence="2">Uncharacterized protein</fullName>
    </submittedName>
</protein>
<evidence type="ECO:0000256" key="1">
    <source>
        <dbReference type="SAM" id="MobiDB-lite"/>
    </source>
</evidence>
<reference evidence="2 3" key="1">
    <citation type="journal article" date="2019" name="Sci. Rep.">
        <title>Orb-weaving spider Araneus ventricosus genome elucidates the spidroin gene catalogue.</title>
        <authorList>
            <person name="Kono N."/>
            <person name="Nakamura H."/>
            <person name="Ohtoshi R."/>
            <person name="Moran D.A.P."/>
            <person name="Shinohara A."/>
            <person name="Yoshida Y."/>
            <person name="Fujiwara M."/>
            <person name="Mori M."/>
            <person name="Tomita M."/>
            <person name="Arakawa K."/>
        </authorList>
    </citation>
    <scope>NUCLEOTIDE SEQUENCE [LARGE SCALE GENOMIC DNA]</scope>
</reference>
<gene>
    <name evidence="2" type="ORF">AVEN_23564_1</name>
</gene>
<keyword evidence="3" id="KW-1185">Reference proteome</keyword>
<organism evidence="2 3">
    <name type="scientific">Araneus ventricosus</name>
    <name type="common">Orbweaver spider</name>
    <name type="synonym">Epeira ventricosa</name>
    <dbReference type="NCBI Taxonomy" id="182803"/>
    <lineage>
        <taxon>Eukaryota</taxon>
        <taxon>Metazoa</taxon>
        <taxon>Ecdysozoa</taxon>
        <taxon>Arthropoda</taxon>
        <taxon>Chelicerata</taxon>
        <taxon>Arachnida</taxon>
        <taxon>Araneae</taxon>
        <taxon>Araneomorphae</taxon>
        <taxon>Entelegynae</taxon>
        <taxon>Araneoidea</taxon>
        <taxon>Araneidae</taxon>
        <taxon>Araneus</taxon>
    </lineage>
</organism>
<evidence type="ECO:0000313" key="3">
    <source>
        <dbReference type="Proteomes" id="UP000499080"/>
    </source>
</evidence>
<evidence type="ECO:0000313" key="2">
    <source>
        <dbReference type="EMBL" id="GBN08778.1"/>
    </source>
</evidence>
<sequence length="92" mass="10143">MKTEEVLRNSRKIKKGNRKHGLVSTDRLLTIIGTDVCGGSQWSLPLPVFEDLQSDDLPETLFHDVGESEHGDSEPAAQKSAHVTEDFAALNK</sequence>